<keyword evidence="12" id="KW-1185">Reference proteome</keyword>
<evidence type="ECO:0000313" key="11">
    <source>
        <dbReference type="EMBL" id="RNA43230.1"/>
    </source>
</evidence>
<proteinExistence type="predicted"/>
<evidence type="ECO:0000256" key="4">
    <source>
        <dbReference type="ARBA" id="ARBA00022989"/>
    </source>
</evidence>
<dbReference type="GO" id="GO:0005886">
    <property type="term" value="C:plasma membrane"/>
    <property type="evidence" value="ECO:0007669"/>
    <property type="project" value="UniProtKB-SubCell"/>
</dbReference>
<name>A0A3M7T5Y6_BRAPC</name>
<keyword evidence="7 11" id="KW-0675">Receptor</keyword>
<dbReference type="OrthoDB" id="5957871at2759"/>
<feature type="domain" description="G-protein coupled receptors family 1 profile" evidence="10">
    <location>
        <begin position="1"/>
        <end position="76"/>
    </location>
</feature>
<sequence length="303" mass="35208">MKSRVSKDCQVIYIVNSDLNYLGIVMGVFIICWLPFFIYNVITGIFQANLSDLHDSIFFVFTWFGYLNSGCNPIIYAFSSRDFRRAFYKILFPASFLKNKKRKNFMFSMQSSSLNTRDSKHHLASTRLINSVHKLKNVDNFKPSCPLCKDFELVLSKNSGFKSPWHSFKSSYLEPETMQLRSDRERKISKNFSKGFRKKMSIMFAPKNPSQPKIPIKIFEPKVLNGTKKSMSKHMSISSSCKKKTGQIPIGTRYRFKTIKQPLQNGFDIYHHDESAKIGFSCECNEDDEYLNQIHSSNKFKMT</sequence>
<dbReference type="Pfam" id="PF00001">
    <property type="entry name" value="7tm_1"/>
    <property type="match status" value="1"/>
</dbReference>
<dbReference type="AlphaFoldDB" id="A0A3M7T5Y6"/>
<evidence type="ECO:0000256" key="6">
    <source>
        <dbReference type="ARBA" id="ARBA00023136"/>
    </source>
</evidence>
<dbReference type="EMBL" id="REGN01000248">
    <property type="protein sequence ID" value="RNA43230.1"/>
    <property type="molecule type" value="Genomic_DNA"/>
</dbReference>
<protein>
    <submittedName>
        <fullName evidence="11">Dopamine receptor 2-like</fullName>
    </submittedName>
</protein>
<evidence type="ECO:0000256" key="7">
    <source>
        <dbReference type="ARBA" id="ARBA00023170"/>
    </source>
</evidence>
<keyword evidence="6 9" id="KW-0472">Membrane</keyword>
<dbReference type="GO" id="GO:0004930">
    <property type="term" value="F:G protein-coupled receptor activity"/>
    <property type="evidence" value="ECO:0007669"/>
    <property type="project" value="UniProtKB-KW"/>
</dbReference>
<keyword evidence="2" id="KW-1003">Cell membrane</keyword>
<feature type="transmembrane region" description="Helical" evidence="9">
    <location>
        <begin position="57"/>
        <end position="79"/>
    </location>
</feature>
<evidence type="ECO:0000256" key="2">
    <source>
        <dbReference type="ARBA" id="ARBA00022475"/>
    </source>
</evidence>
<evidence type="ECO:0000256" key="8">
    <source>
        <dbReference type="ARBA" id="ARBA00023224"/>
    </source>
</evidence>
<reference evidence="11 12" key="1">
    <citation type="journal article" date="2018" name="Sci. Rep.">
        <title>Genomic signatures of local adaptation to the degree of environmental predictability in rotifers.</title>
        <authorList>
            <person name="Franch-Gras L."/>
            <person name="Hahn C."/>
            <person name="Garcia-Roger E.M."/>
            <person name="Carmona M.J."/>
            <person name="Serra M."/>
            <person name="Gomez A."/>
        </authorList>
    </citation>
    <scope>NUCLEOTIDE SEQUENCE [LARGE SCALE GENOMIC DNA]</scope>
    <source>
        <strain evidence="11">HYR1</strain>
    </source>
</reference>
<dbReference type="GO" id="GO:0071880">
    <property type="term" value="P:adenylate cyclase-activating adrenergic receptor signaling pathway"/>
    <property type="evidence" value="ECO:0007669"/>
    <property type="project" value="TreeGrafter"/>
</dbReference>
<dbReference type="Gene3D" id="1.20.1070.10">
    <property type="entry name" value="Rhodopsin 7-helix transmembrane proteins"/>
    <property type="match status" value="1"/>
</dbReference>
<dbReference type="Proteomes" id="UP000276133">
    <property type="component" value="Unassembled WGS sequence"/>
</dbReference>
<evidence type="ECO:0000256" key="3">
    <source>
        <dbReference type="ARBA" id="ARBA00022692"/>
    </source>
</evidence>
<keyword evidence="3 9" id="KW-0812">Transmembrane</keyword>
<keyword evidence="8" id="KW-0807">Transducer</keyword>
<organism evidence="11 12">
    <name type="scientific">Brachionus plicatilis</name>
    <name type="common">Marine rotifer</name>
    <name type="synonym">Brachionus muelleri</name>
    <dbReference type="NCBI Taxonomy" id="10195"/>
    <lineage>
        <taxon>Eukaryota</taxon>
        <taxon>Metazoa</taxon>
        <taxon>Spiralia</taxon>
        <taxon>Gnathifera</taxon>
        <taxon>Rotifera</taxon>
        <taxon>Eurotatoria</taxon>
        <taxon>Monogononta</taxon>
        <taxon>Pseudotrocha</taxon>
        <taxon>Ploima</taxon>
        <taxon>Brachionidae</taxon>
        <taxon>Brachionus</taxon>
    </lineage>
</organism>
<keyword evidence="4 9" id="KW-1133">Transmembrane helix</keyword>
<accession>A0A3M7T5Y6</accession>
<evidence type="ECO:0000259" key="10">
    <source>
        <dbReference type="PROSITE" id="PS50262"/>
    </source>
</evidence>
<gene>
    <name evidence="11" type="ORF">BpHYR1_022232</name>
</gene>
<dbReference type="SUPFAM" id="SSF81321">
    <property type="entry name" value="Family A G protein-coupled receptor-like"/>
    <property type="match status" value="1"/>
</dbReference>
<evidence type="ECO:0000313" key="12">
    <source>
        <dbReference type="Proteomes" id="UP000276133"/>
    </source>
</evidence>
<comment type="subcellular location">
    <subcellularLocation>
        <location evidence="1">Cell membrane</location>
        <topology evidence="1">Multi-pass membrane protein</topology>
    </subcellularLocation>
</comment>
<keyword evidence="5" id="KW-0297">G-protein coupled receptor</keyword>
<dbReference type="GO" id="GO:0043410">
    <property type="term" value="P:positive regulation of MAPK cascade"/>
    <property type="evidence" value="ECO:0007669"/>
    <property type="project" value="TreeGrafter"/>
</dbReference>
<dbReference type="STRING" id="10195.A0A3M7T5Y6"/>
<dbReference type="PRINTS" id="PR00237">
    <property type="entry name" value="GPCRRHODOPSN"/>
</dbReference>
<feature type="transmembrane region" description="Helical" evidence="9">
    <location>
        <begin position="21"/>
        <end position="42"/>
    </location>
</feature>
<dbReference type="InterPro" id="IPR017452">
    <property type="entry name" value="GPCR_Rhodpsn_7TM"/>
</dbReference>
<dbReference type="InterPro" id="IPR000276">
    <property type="entry name" value="GPCR_Rhodpsn"/>
</dbReference>
<dbReference type="PANTHER" id="PTHR24248">
    <property type="entry name" value="ADRENERGIC RECEPTOR-RELATED G-PROTEIN COUPLED RECEPTOR"/>
    <property type="match status" value="1"/>
</dbReference>
<comment type="caution">
    <text evidence="11">The sequence shown here is derived from an EMBL/GenBank/DDBJ whole genome shotgun (WGS) entry which is preliminary data.</text>
</comment>
<dbReference type="PANTHER" id="PTHR24248:SF185">
    <property type="entry name" value="DOPAMINE RECEPTOR 2"/>
    <property type="match status" value="1"/>
</dbReference>
<evidence type="ECO:0000256" key="5">
    <source>
        <dbReference type="ARBA" id="ARBA00023040"/>
    </source>
</evidence>
<evidence type="ECO:0000256" key="1">
    <source>
        <dbReference type="ARBA" id="ARBA00004651"/>
    </source>
</evidence>
<evidence type="ECO:0000256" key="9">
    <source>
        <dbReference type="SAM" id="Phobius"/>
    </source>
</evidence>
<dbReference type="PROSITE" id="PS50262">
    <property type="entry name" value="G_PROTEIN_RECEP_F1_2"/>
    <property type="match status" value="1"/>
</dbReference>